<accession>A0ABU5ZKN3</accession>
<evidence type="ECO:0000313" key="1">
    <source>
        <dbReference type="EMBL" id="MEB3103074.1"/>
    </source>
</evidence>
<evidence type="ECO:0000313" key="2">
    <source>
        <dbReference type="Proteomes" id="UP001310386"/>
    </source>
</evidence>
<dbReference type="EMBL" id="JAYJLD010000027">
    <property type="protein sequence ID" value="MEB3103074.1"/>
    <property type="molecule type" value="Genomic_DNA"/>
</dbReference>
<organism evidence="1 2">
    <name type="scientific">Ferviditalea candida</name>
    <dbReference type="NCBI Taxonomy" id="3108399"/>
    <lineage>
        <taxon>Bacteria</taxon>
        <taxon>Bacillati</taxon>
        <taxon>Bacillota</taxon>
        <taxon>Bacilli</taxon>
        <taxon>Bacillales</taxon>
        <taxon>Paenibacillaceae</taxon>
        <taxon>Ferviditalea</taxon>
    </lineage>
</organism>
<reference evidence="1" key="1">
    <citation type="submission" date="2023-12" db="EMBL/GenBank/DDBJ databases">
        <title>Fervidustalea candida gen. nov., sp. nov., a novel member of the family Paenibacillaceae isolated from a geothermal area.</title>
        <authorList>
            <person name="Li W.-J."/>
            <person name="Jiao J.-Y."/>
            <person name="Chen Y."/>
        </authorList>
    </citation>
    <scope>NUCLEOTIDE SEQUENCE</scope>
    <source>
        <strain evidence="1">SYSU GA230002</strain>
    </source>
</reference>
<proteinExistence type="predicted"/>
<keyword evidence="2" id="KW-1185">Reference proteome</keyword>
<dbReference type="Proteomes" id="UP001310386">
    <property type="component" value="Unassembled WGS sequence"/>
</dbReference>
<comment type="caution">
    <text evidence="1">The sequence shown here is derived from an EMBL/GenBank/DDBJ whole genome shotgun (WGS) entry which is preliminary data.</text>
</comment>
<dbReference type="InterPro" id="IPR046146">
    <property type="entry name" value="DUF6148"/>
</dbReference>
<sequence>MATRLETLQIRLQQYINCEAAILGGAQEYMISNRRMTRAGLYKVAEMIQYLEREIEVEKSRQAGTGRNRVFGVIPRDL</sequence>
<protein>
    <submittedName>
        <fullName evidence="1">DUF6148 family protein</fullName>
    </submittedName>
</protein>
<gene>
    <name evidence="1" type="ORF">VF724_15565</name>
</gene>
<dbReference type="RefSeq" id="WP_371755201.1">
    <property type="nucleotide sequence ID" value="NZ_JAYJLD010000027.1"/>
</dbReference>
<dbReference type="Pfam" id="PF19645">
    <property type="entry name" value="DUF6148"/>
    <property type="match status" value="1"/>
</dbReference>
<name>A0ABU5ZKN3_9BACL</name>